<dbReference type="EMBL" id="FNIX01000030">
    <property type="protein sequence ID" value="SDP97167.1"/>
    <property type="molecule type" value="Genomic_DNA"/>
</dbReference>
<reference evidence="4" key="1">
    <citation type="submission" date="2016-10" db="EMBL/GenBank/DDBJ databases">
        <authorList>
            <person name="Varghese N."/>
            <person name="Submissions S."/>
        </authorList>
    </citation>
    <scope>NUCLEOTIDE SEQUENCE [LARGE SCALE GENOMIC DNA]</scope>
    <source>
        <strain evidence="4">CGMCC 4.6609</strain>
    </source>
</reference>
<gene>
    <name evidence="3" type="ORF">SAMN05421507_13011</name>
</gene>
<dbReference type="Proteomes" id="UP000199691">
    <property type="component" value="Unassembled WGS sequence"/>
</dbReference>
<evidence type="ECO:0000313" key="3">
    <source>
        <dbReference type="EMBL" id="SDP97167.1"/>
    </source>
</evidence>
<evidence type="ECO:0000256" key="1">
    <source>
        <dbReference type="SAM" id="MobiDB-lite"/>
    </source>
</evidence>
<keyword evidence="2" id="KW-0472">Membrane</keyword>
<dbReference type="AlphaFoldDB" id="A0A1H0X2H8"/>
<feature type="compositionally biased region" description="Gly residues" evidence="1">
    <location>
        <begin position="238"/>
        <end position="251"/>
    </location>
</feature>
<name>A0A1H0X2H8_9PSEU</name>
<dbReference type="InterPro" id="IPR026467">
    <property type="entry name" value="Ser/Gly_Cys_C_dom"/>
</dbReference>
<sequence>MVTPTTSRATVLSPEEIGFLTAGPGRAAETALARLLDAGVVRVARDGRVSPVHQSGGGVTVVETRMLGRLTKPVQFGQVVQASANSLEMRVLQQGLRERKLIRNPRPRMRLWWIFLVIGSFLGLAALTEPTLLVGTAALFGASWWSFGARPVTRAGRAALEGVTGDDRVLTVALHGFRGRVGGRNVGDLFELPQSVVNTVPRKNRKRTDNDGAGYGSCGSGCGSSSCGSSGCSSGSSSCGGGGCGGGGGGD</sequence>
<feature type="compositionally biased region" description="Low complexity" evidence="1">
    <location>
        <begin position="226"/>
        <end position="237"/>
    </location>
</feature>
<feature type="transmembrane region" description="Helical" evidence="2">
    <location>
        <begin position="109"/>
        <end position="126"/>
    </location>
</feature>
<keyword evidence="2" id="KW-0812">Transmembrane</keyword>
<feature type="region of interest" description="Disordered" evidence="1">
    <location>
        <begin position="226"/>
        <end position="251"/>
    </location>
</feature>
<proteinExistence type="predicted"/>
<keyword evidence="2" id="KW-1133">Transmembrane helix</keyword>
<dbReference type="NCBIfam" id="TIGR04222">
    <property type="entry name" value="near_uncomplex"/>
    <property type="match status" value="1"/>
</dbReference>
<accession>A0A1H0X2H8</accession>
<protein>
    <submittedName>
        <fullName evidence="3">TIGR04222 domain-containing protein</fullName>
    </submittedName>
</protein>
<keyword evidence="4" id="KW-1185">Reference proteome</keyword>
<evidence type="ECO:0000256" key="2">
    <source>
        <dbReference type="SAM" id="Phobius"/>
    </source>
</evidence>
<organism evidence="3 4">
    <name type="scientific">Lentzea jiangxiensis</name>
    <dbReference type="NCBI Taxonomy" id="641025"/>
    <lineage>
        <taxon>Bacteria</taxon>
        <taxon>Bacillati</taxon>
        <taxon>Actinomycetota</taxon>
        <taxon>Actinomycetes</taxon>
        <taxon>Pseudonocardiales</taxon>
        <taxon>Pseudonocardiaceae</taxon>
        <taxon>Lentzea</taxon>
    </lineage>
</organism>
<dbReference type="STRING" id="641025.SAMN05421507_13011"/>
<evidence type="ECO:0000313" key="4">
    <source>
        <dbReference type="Proteomes" id="UP000199691"/>
    </source>
</evidence>